<dbReference type="SUPFAM" id="SSF53448">
    <property type="entry name" value="Nucleotide-diphospho-sugar transferases"/>
    <property type="match status" value="1"/>
</dbReference>
<keyword evidence="4 11" id="KW-0808">Transferase</keyword>
<dbReference type="InterPro" id="IPR005835">
    <property type="entry name" value="NTP_transferase_dom"/>
</dbReference>
<feature type="domain" description="Nucleotidyl transferase" evidence="10">
    <location>
        <begin position="32"/>
        <end position="246"/>
    </location>
</feature>
<evidence type="ECO:0000256" key="9">
    <source>
        <dbReference type="ARBA" id="ARBA00048128"/>
    </source>
</evidence>
<proteinExistence type="inferred from homology"/>
<evidence type="ECO:0000313" key="12">
    <source>
        <dbReference type="Proteomes" id="UP000526501"/>
    </source>
</evidence>
<evidence type="ECO:0000256" key="8">
    <source>
        <dbReference type="ARBA" id="ARBA00032341"/>
    </source>
</evidence>
<dbReference type="GO" id="GO:0003983">
    <property type="term" value="F:UTP:glucose-1-phosphate uridylyltransferase activity"/>
    <property type="evidence" value="ECO:0007669"/>
    <property type="project" value="UniProtKB-EC"/>
</dbReference>
<comment type="caution">
    <text evidence="11">The sequence shown here is derived from an EMBL/GenBank/DDBJ whole genome shotgun (WGS) entry which is preliminary data.</text>
</comment>
<evidence type="ECO:0000313" key="11">
    <source>
        <dbReference type="EMBL" id="MBC2608233.1"/>
    </source>
</evidence>
<dbReference type="EMBL" id="JACHVC010000013">
    <property type="protein sequence ID" value="MBC2608233.1"/>
    <property type="molecule type" value="Genomic_DNA"/>
</dbReference>
<comment type="similarity">
    <text evidence="1">Belongs to the UDPGP type 2 family.</text>
</comment>
<evidence type="ECO:0000256" key="5">
    <source>
        <dbReference type="ARBA" id="ARBA00022695"/>
    </source>
</evidence>
<reference evidence="11 12" key="1">
    <citation type="submission" date="2020-07" db="EMBL/GenBank/DDBJ databases">
        <authorList>
            <person name="Feng X."/>
        </authorList>
    </citation>
    <scope>NUCLEOTIDE SEQUENCE [LARGE SCALE GENOMIC DNA]</scope>
    <source>
        <strain evidence="11 12">JCM23202</strain>
    </source>
</reference>
<dbReference type="PANTHER" id="PTHR43197">
    <property type="entry name" value="UTP--GLUCOSE-1-PHOSPHATE URIDYLYLTRANSFERASE"/>
    <property type="match status" value="1"/>
</dbReference>
<dbReference type="RefSeq" id="WP_185662083.1">
    <property type="nucleotide sequence ID" value="NZ_CAWPOO010000013.1"/>
</dbReference>
<evidence type="ECO:0000256" key="6">
    <source>
        <dbReference type="ARBA" id="ARBA00031455"/>
    </source>
</evidence>
<keyword evidence="12" id="KW-1185">Reference proteome</keyword>
<dbReference type="EC" id="2.7.7.9" evidence="2"/>
<protein>
    <recommendedName>
        <fullName evidence="3">UTP--glucose-1-phosphate uridylyltransferase</fullName>
        <ecNumber evidence="2">2.7.7.9</ecNumber>
    </recommendedName>
    <alternativeName>
        <fullName evidence="6">Alpha-D-glucosyl-1-phosphate uridylyltransferase</fullName>
    </alternativeName>
    <alternativeName>
        <fullName evidence="7">UDP-glucose pyrophosphorylase</fullName>
    </alternativeName>
    <alternativeName>
        <fullName evidence="8">Uridine diphosphoglucose pyrophosphorylase</fullName>
    </alternativeName>
</protein>
<dbReference type="AlphaFoldDB" id="A0A7X1BBZ7"/>
<dbReference type="Gene3D" id="3.90.550.10">
    <property type="entry name" value="Spore Coat Polysaccharide Biosynthesis Protein SpsA, Chain A"/>
    <property type="match status" value="1"/>
</dbReference>
<comment type="catalytic activity">
    <reaction evidence="9">
        <text>alpha-D-glucose 1-phosphate + UTP + H(+) = UDP-alpha-D-glucose + diphosphate</text>
        <dbReference type="Rhea" id="RHEA:19889"/>
        <dbReference type="ChEBI" id="CHEBI:15378"/>
        <dbReference type="ChEBI" id="CHEBI:33019"/>
        <dbReference type="ChEBI" id="CHEBI:46398"/>
        <dbReference type="ChEBI" id="CHEBI:58601"/>
        <dbReference type="ChEBI" id="CHEBI:58885"/>
        <dbReference type="EC" id="2.7.7.9"/>
    </reaction>
</comment>
<gene>
    <name evidence="11" type="ORF">H5P27_19415</name>
</gene>
<organism evidence="11 12">
    <name type="scientific">Pelagicoccus albus</name>
    <dbReference type="NCBI Taxonomy" id="415222"/>
    <lineage>
        <taxon>Bacteria</taxon>
        <taxon>Pseudomonadati</taxon>
        <taxon>Verrucomicrobiota</taxon>
        <taxon>Opitutia</taxon>
        <taxon>Puniceicoccales</taxon>
        <taxon>Pelagicoccaceae</taxon>
        <taxon>Pelagicoccus</taxon>
    </lineage>
</organism>
<evidence type="ECO:0000256" key="2">
    <source>
        <dbReference type="ARBA" id="ARBA00012415"/>
    </source>
</evidence>
<keyword evidence="5 11" id="KW-0548">Nucleotidyltransferase</keyword>
<dbReference type="Pfam" id="PF00483">
    <property type="entry name" value="NTP_transferase"/>
    <property type="match status" value="1"/>
</dbReference>
<evidence type="ECO:0000259" key="10">
    <source>
        <dbReference type="Pfam" id="PF00483"/>
    </source>
</evidence>
<dbReference type="GO" id="GO:0006011">
    <property type="term" value="P:UDP-alpha-D-glucose metabolic process"/>
    <property type="evidence" value="ECO:0007669"/>
    <property type="project" value="InterPro"/>
</dbReference>
<evidence type="ECO:0000256" key="4">
    <source>
        <dbReference type="ARBA" id="ARBA00022679"/>
    </source>
</evidence>
<evidence type="ECO:0000256" key="3">
    <source>
        <dbReference type="ARBA" id="ARBA00019048"/>
    </source>
</evidence>
<dbReference type="PANTHER" id="PTHR43197:SF1">
    <property type="entry name" value="UTP--GLUCOSE-1-PHOSPHATE URIDYLYLTRANSFERASE"/>
    <property type="match status" value="1"/>
</dbReference>
<name>A0A7X1BBZ7_9BACT</name>
<sequence length="281" mass="30612">MKISKALITLADPNQRSLPLQTLIDQKGIKRSALEIVLEETFSTGIEEVCLIVCPDSQASYQNAAGVYSNRIHFIEQPKPTGYAQAIQLGKEFTGDHPFLHIVGDHLCVSDESMSCAKQVVAIAEKNNASVSGVQATRENQISDFGAVGGKLVDRLQGLYEIQNVVEKPTPTQAELELLVPGLRAGYYLCFFGIHVLKPSIFGILNTTTAIDGPDGRSLSYALNELAKREKLLALEVSGRRYDIGSDYGLLFAQLALSFSGKDRDRVVTSILELLANRPSS</sequence>
<evidence type="ECO:0000256" key="7">
    <source>
        <dbReference type="ARBA" id="ARBA00031959"/>
    </source>
</evidence>
<evidence type="ECO:0000256" key="1">
    <source>
        <dbReference type="ARBA" id="ARBA00006890"/>
    </source>
</evidence>
<dbReference type="Proteomes" id="UP000526501">
    <property type="component" value="Unassembled WGS sequence"/>
</dbReference>
<dbReference type="InterPro" id="IPR005771">
    <property type="entry name" value="GalU_uridylyltTrfase_bac/arc"/>
</dbReference>
<dbReference type="InterPro" id="IPR029044">
    <property type="entry name" value="Nucleotide-diphossugar_trans"/>
</dbReference>
<accession>A0A7X1BBZ7</accession>